<dbReference type="Pfam" id="PF26627">
    <property type="entry name" value="MmpB"/>
    <property type="match status" value="1"/>
</dbReference>
<proteinExistence type="predicted"/>
<keyword evidence="1" id="KW-0812">Transmembrane</keyword>
<sequence>MSDYRDEREQRERRRRAMVRTVCIVIAAAMLLCLVIPAIYAGL</sequence>
<feature type="transmembrane region" description="Helical" evidence="1">
    <location>
        <begin position="21"/>
        <end position="40"/>
    </location>
</feature>
<comment type="caution">
    <text evidence="2">The sequence shown here is derived from an EMBL/GenBank/DDBJ whole genome shotgun (WGS) entry which is preliminary data.</text>
</comment>
<keyword evidence="1" id="KW-0472">Membrane</keyword>
<evidence type="ECO:0000256" key="1">
    <source>
        <dbReference type="SAM" id="Phobius"/>
    </source>
</evidence>
<dbReference type="RefSeq" id="WP_272944584.1">
    <property type="nucleotide sequence ID" value="NZ_CALLHR010000138.1"/>
</dbReference>
<keyword evidence="3" id="KW-1185">Reference proteome</keyword>
<dbReference type="Proteomes" id="UP000029078">
    <property type="component" value="Unassembled WGS sequence"/>
</dbReference>
<evidence type="ECO:0000313" key="2">
    <source>
        <dbReference type="EMBL" id="KFI89561.1"/>
    </source>
</evidence>
<organism evidence="2 3">
    <name type="scientific">Bifidobacterium ruminantium</name>
    <dbReference type="NCBI Taxonomy" id="78346"/>
    <lineage>
        <taxon>Bacteria</taxon>
        <taxon>Bacillati</taxon>
        <taxon>Actinomycetota</taxon>
        <taxon>Actinomycetes</taxon>
        <taxon>Bifidobacteriales</taxon>
        <taxon>Bifidobacteriaceae</taxon>
        <taxon>Bifidobacterium</taxon>
    </lineage>
</organism>
<gene>
    <name evidence="2" type="ORF">BRUM_2005</name>
</gene>
<dbReference type="AlphaFoldDB" id="A0A087D211"/>
<keyword evidence="1" id="KW-1133">Transmembrane helix</keyword>
<protein>
    <submittedName>
        <fullName evidence="2">Uncharacterized protein</fullName>
    </submittedName>
</protein>
<dbReference type="eggNOG" id="ENOG5031YCH">
    <property type="taxonomic scope" value="Bacteria"/>
</dbReference>
<dbReference type="InterPro" id="IPR058070">
    <property type="entry name" value="MmpB-like"/>
</dbReference>
<evidence type="ECO:0000313" key="3">
    <source>
        <dbReference type="Proteomes" id="UP000029078"/>
    </source>
</evidence>
<dbReference type="EMBL" id="JGZL01000008">
    <property type="protein sequence ID" value="KFI89561.1"/>
    <property type="molecule type" value="Genomic_DNA"/>
</dbReference>
<reference evidence="2 3" key="1">
    <citation type="submission" date="2014-03" db="EMBL/GenBank/DDBJ databases">
        <title>Genomics of Bifidobacteria.</title>
        <authorList>
            <person name="Ventura M."/>
            <person name="Milani C."/>
            <person name="Lugli G.A."/>
        </authorList>
    </citation>
    <scope>NUCLEOTIDE SEQUENCE [LARGE SCALE GENOMIC DNA]</scope>
    <source>
        <strain evidence="2 3">LMG 21811</strain>
    </source>
</reference>
<accession>A0A087D211</accession>
<dbReference type="STRING" id="78346.BRUM_2005"/>
<name>A0A087D211_BIFRU</name>